<feature type="transmembrane region" description="Helical" evidence="1">
    <location>
        <begin position="12"/>
        <end position="33"/>
    </location>
</feature>
<dbReference type="EMBL" id="JBIRUQ010000002">
    <property type="protein sequence ID" value="MFI1460871.1"/>
    <property type="molecule type" value="Genomic_DNA"/>
</dbReference>
<organism evidence="2 3">
    <name type="scientific">Nocardia carnea</name>
    <dbReference type="NCBI Taxonomy" id="37328"/>
    <lineage>
        <taxon>Bacteria</taxon>
        <taxon>Bacillati</taxon>
        <taxon>Actinomycetota</taxon>
        <taxon>Actinomycetes</taxon>
        <taxon>Mycobacteriales</taxon>
        <taxon>Nocardiaceae</taxon>
        <taxon>Nocardia</taxon>
    </lineage>
</organism>
<comment type="caution">
    <text evidence="2">The sequence shown here is derived from an EMBL/GenBank/DDBJ whole genome shotgun (WGS) entry which is preliminary data.</text>
</comment>
<accession>A0ABW7TIM2</accession>
<dbReference type="InterPro" id="IPR025597">
    <property type="entry name" value="DUF4345"/>
</dbReference>
<feature type="transmembrane region" description="Helical" evidence="1">
    <location>
        <begin position="77"/>
        <end position="95"/>
    </location>
</feature>
<proteinExistence type="predicted"/>
<keyword evidence="3" id="KW-1185">Reference proteome</keyword>
<reference evidence="2 3" key="1">
    <citation type="submission" date="2024-10" db="EMBL/GenBank/DDBJ databases">
        <title>The Natural Products Discovery Center: Release of the First 8490 Sequenced Strains for Exploring Actinobacteria Biosynthetic Diversity.</title>
        <authorList>
            <person name="Kalkreuter E."/>
            <person name="Kautsar S.A."/>
            <person name="Yang D."/>
            <person name="Bader C.D."/>
            <person name="Teijaro C.N."/>
            <person name="Fluegel L."/>
            <person name="Davis C.M."/>
            <person name="Simpson J.R."/>
            <person name="Lauterbach L."/>
            <person name="Steele A.D."/>
            <person name="Gui C."/>
            <person name="Meng S."/>
            <person name="Li G."/>
            <person name="Viehrig K."/>
            <person name="Ye F."/>
            <person name="Su P."/>
            <person name="Kiefer A.F."/>
            <person name="Nichols A."/>
            <person name="Cepeda A.J."/>
            <person name="Yan W."/>
            <person name="Fan B."/>
            <person name="Jiang Y."/>
            <person name="Adhikari A."/>
            <person name="Zheng C.-J."/>
            <person name="Schuster L."/>
            <person name="Cowan T.M."/>
            <person name="Smanski M.J."/>
            <person name="Chevrette M.G."/>
            <person name="De Carvalho L.P.S."/>
            <person name="Shen B."/>
        </authorList>
    </citation>
    <scope>NUCLEOTIDE SEQUENCE [LARGE SCALE GENOMIC DNA]</scope>
    <source>
        <strain evidence="2 3">NPDC020568</strain>
    </source>
</reference>
<evidence type="ECO:0000256" key="1">
    <source>
        <dbReference type="SAM" id="Phobius"/>
    </source>
</evidence>
<dbReference type="RefSeq" id="WP_033246043.1">
    <property type="nucleotide sequence ID" value="NZ_JBIRUQ010000002.1"/>
</dbReference>
<name>A0ABW7TIM2_9NOCA</name>
<feature type="transmembrane region" description="Helical" evidence="1">
    <location>
        <begin position="107"/>
        <end position="128"/>
    </location>
</feature>
<sequence length="129" mass="13220">MEAIQGGVVRTVVLTAAGIFFTGMGLYALAAPARLVRPFGITAGTAPGRSEVRAVYGGFGLAVAAVLFWSATTPGELGRGVVIAVAVALAGMAAGRVVSRVLDSPAAFYPVWFYFWVETLAAAALLTVN</sequence>
<keyword evidence="1" id="KW-0812">Transmembrane</keyword>
<gene>
    <name evidence="2" type="ORF">ACH4WX_09105</name>
</gene>
<feature type="transmembrane region" description="Helical" evidence="1">
    <location>
        <begin position="54"/>
        <end position="71"/>
    </location>
</feature>
<dbReference type="Pfam" id="PF14248">
    <property type="entry name" value="DUF4345"/>
    <property type="match status" value="1"/>
</dbReference>
<protein>
    <submittedName>
        <fullName evidence="2">DUF4345 family protein</fullName>
    </submittedName>
</protein>
<evidence type="ECO:0000313" key="2">
    <source>
        <dbReference type="EMBL" id="MFI1460871.1"/>
    </source>
</evidence>
<keyword evidence="1" id="KW-1133">Transmembrane helix</keyword>
<keyword evidence="1" id="KW-0472">Membrane</keyword>
<dbReference type="GeneID" id="93504001"/>
<dbReference type="Proteomes" id="UP001611263">
    <property type="component" value="Unassembled WGS sequence"/>
</dbReference>
<evidence type="ECO:0000313" key="3">
    <source>
        <dbReference type="Proteomes" id="UP001611263"/>
    </source>
</evidence>